<feature type="region of interest" description="Disordered" evidence="1">
    <location>
        <begin position="398"/>
        <end position="451"/>
    </location>
</feature>
<name>A0A1Y2M981_EPING</name>
<evidence type="ECO:0000313" key="2">
    <source>
        <dbReference type="EMBL" id="OSS52650.1"/>
    </source>
</evidence>
<dbReference type="OMA" id="HENIMED"/>
<dbReference type="AlphaFoldDB" id="A0A1Y2M981"/>
<feature type="region of interest" description="Disordered" evidence="1">
    <location>
        <begin position="171"/>
        <end position="208"/>
    </location>
</feature>
<dbReference type="Gene3D" id="1.20.5.170">
    <property type="match status" value="1"/>
</dbReference>
<gene>
    <name evidence="2" type="ORF">B5807_02976</name>
</gene>
<organism evidence="2 3">
    <name type="scientific">Epicoccum nigrum</name>
    <name type="common">Soil fungus</name>
    <name type="synonym">Epicoccum purpurascens</name>
    <dbReference type="NCBI Taxonomy" id="105696"/>
    <lineage>
        <taxon>Eukaryota</taxon>
        <taxon>Fungi</taxon>
        <taxon>Dikarya</taxon>
        <taxon>Ascomycota</taxon>
        <taxon>Pezizomycotina</taxon>
        <taxon>Dothideomycetes</taxon>
        <taxon>Pleosporomycetidae</taxon>
        <taxon>Pleosporales</taxon>
        <taxon>Pleosporineae</taxon>
        <taxon>Didymellaceae</taxon>
        <taxon>Epicoccum</taxon>
    </lineage>
</organism>
<feature type="compositionally biased region" description="Polar residues" evidence="1">
    <location>
        <begin position="416"/>
        <end position="427"/>
    </location>
</feature>
<reference evidence="2 3" key="1">
    <citation type="journal article" date="2017" name="Genome Announc.">
        <title>Genome sequence of the saprophytic ascomycete Epicoccum nigrum ICMP 19927 strain isolated from New Zealand.</title>
        <authorList>
            <person name="Fokin M."/>
            <person name="Fleetwood D."/>
            <person name="Weir B.S."/>
            <person name="Villas-Boas S.G."/>
        </authorList>
    </citation>
    <scope>NUCLEOTIDE SEQUENCE [LARGE SCALE GENOMIC DNA]</scope>
    <source>
        <strain evidence="2 3">ICMP 19927</strain>
    </source>
</reference>
<accession>A0A1Y2M981</accession>
<evidence type="ECO:0000256" key="1">
    <source>
        <dbReference type="SAM" id="MobiDB-lite"/>
    </source>
</evidence>
<feature type="region of interest" description="Disordered" evidence="1">
    <location>
        <begin position="57"/>
        <end position="86"/>
    </location>
</feature>
<feature type="compositionally biased region" description="Low complexity" evidence="1">
    <location>
        <begin position="428"/>
        <end position="444"/>
    </location>
</feature>
<evidence type="ECO:0000313" key="3">
    <source>
        <dbReference type="Proteomes" id="UP000193240"/>
    </source>
</evidence>
<feature type="compositionally biased region" description="Basic and acidic residues" evidence="1">
    <location>
        <begin position="57"/>
        <end position="74"/>
    </location>
</feature>
<feature type="region of interest" description="Disordered" evidence="1">
    <location>
        <begin position="103"/>
        <end position="148"/>
    </location>
</feature>
<dbReference type="Proteomes" id="UP000193240">
    <property type="component" value="Unassembled WGS sequence"/>
</dbReference>
<dbReference type="EMBL" id="KZ107839">
    <property type="protein sequence ID" value="OSS52650.1"/>
    <property type="molecule type" value="Genomic_DNA"/>
</dbReference>
<proteinExistence type="predicted"/>
<sequence length="521" mass="58148">MPQDLTDSRQTSSGEPPPSDTPLQRLDSFDLFNNLLFNRENVYQNCRRVSPIETVAVKDDTPGEKNRMKSKDRAPQSAGSVEKEANMPSNFGPLLFYLDESAVAASDSGKRPRKTTLDKPRTRPKRPTLGGSSIERGSKIIKTLPEANTSKRVNGRGATLLDAIILSDDDDTAKEPRRRFSTRSLTPPHEIKADGPSSDDDIKPSQFLTPKPICSLTSDFEVVRLKAAHAKEMADLHHQLNTSEVRARQIKAEAEQAAAELQRCRLVDSNKHTANLEEKLENERNRSNDLRWECKHLRQQLGDAHASLEKGKEIKEQRDAYERLYKEQRDTTADLQREKAEQQDLAQRKERVLTEQIASLAARHDLLQREVSQLQDDNIALQTDSAALQDDNAALQSDNNILQDDGNDSLRDGDSDTLQDNSDTLQDAQSTQFSTSFTASTSTSDPDQTPDYEQRLANMRKTYIAIKKKHDMLSSVATGLASATRGWDYGNFGEFGGYLRQLGAVLGEDLGDEGPRVVEGE</sequence>
<keyword evidence="3" id="KW-1185">Reference proteome</keyword>
<dbReference type="InParanoid" id="A0A1Y2M981"/>
<protein>
    <submittedName>
        <fullName evidence="2">Uncharacterized protein</fullName>
    </submittedName>
</protein>
<feature type="region of interest" description="Disordered" evidence="1">
    <location>
        <begin position="1"/>
        <end position="25"/>
    </location>
</feature>